<name>A0A812JYX9_9DINO</name>
<keyword evidence="5 7" id="KW-1133">Transmembrane helix</keyword>
<dbReference type="GO" id="GO:0016020">
    <property type="term" value="C:membrane"/>
    <property type="evidence" value="ECO:0007669"/>
    <property type="project" value="UniProtKB-SubCell"/>
</dbReference>
<dbReference type="OrthoDB" id="754047at2759"/>
<gene>
    <name evidence="8" type="ORF">SNAT2548_LOCUS8013</name>
</gene>
<evidence type="ECO:0000256" key="7">
    <source>
        <dbReference type="SAM" id="Phobius"/>
    </source>
</evidence>
<feature type="transmembrane region" description="Helical" evidence="7">
    <location>
        <begin position="190"/>
        <end position="208"/>
    </location>
</feature>
<evidence type="ECO:0000256" key="1">
    <source>
        <dbReference type="ARBA" id="ARBA00004141"/>
    </source>
</evidence>
<evidence type="ECO:0000256" key="5">
    <source>
        <dbReference type="ARBA" id="ARBA00022989"/>
    </source>
</evidence>
<dbReference type="SUPFAM" id="SSF103473">
    <property type="entry name" value="MFS general substrate transporter"/>
    <property type="match status" value="1"/>
</dbReference>
<dbReference type="EMBL" id="CAJNDS010000574">
    <property type="protein sequence ID" value="CAE7220016.1"/>
    <property type="molecule type" value="Genomic_DNA"/>
</dbReference>
<evidence type="ECO:0000313" key="9">
    <source>
        <dbReference type="Proteomes" id="UP000604046"/>
    </source>
</evidence>
<proteinExistence type="inferred from homology"/>
<evidence type="ECO:0000256" key="3">
    <source>
        <dbReference type="ARBA" id="ARBA00022448"/>
    </source>
</evidence>
<keyword evidence="4 7" id="KW-0812">Transmembrane</keyword>
<keyword evidence="3" id="KW-0813">Transport</keyword>
<dbReference type="AlphaFoldDB" id="A0A812JYX9"/>
<dbReference type="InterPro" id="IPR039309">
    <property type="entry name" value="BT1"/>
</dbReference>
<sequence length="215" mass="23726">MPPTQMKIVAPGAVFSTGWPCCVGIRRTPALLAVRHPASHQGLRWHLGGRANPYLCKEYHVSAQDVQILKTLIFSPYIMKPMMGLTSDLFPIGGYNKAPYLLMVSTVGIAAALIVGLVSTSLRVLILCLFLVEFMICSDDLLTEALYSRHMQEKPKRGQDLLTFVFAGMSFWSFLAALASGFVLTYLGAHATYILVAICSLPALYAAWTMEEHRK</sequence>
<evidence type="ECO:0000313" key="8">
    <source>
        <dbReference type="EMBL" id="CAE7220016.1"/>
    </source>
</evidence>
<evidence type="ECO:0000256" key="6">
    <source>
        <dbReference type="ARBA" id="ARBA00023136"/>
    </source>
</evidence>
<feature type="transmembrane region" description="Helical" evidence="7">
    <location>
        <begin position="162"/>
        <end position="184"/>
    </location>
</feature>
<dbReference type="Gene3D" id="1.20.1250.20">
    <property type="entry name" value="MFS general substrate transporter like domains"/>
    <property type="match status" value="1"/>
</dbReference>
<accession>A0A812JYX9</accession>
<comment type="similarity">
    <text evidence="2">Belongs to the major facilitator superfamily. Folate-biopterin transporter (TC 2.A.71) family.</text>
</comment>
<dbReference type="Pfam" id="PF03092">
    <property type="entry name" value="BT1"/>
    <property type="match status" value="1"/>
</dbReference>
<keyword evidence="6 7" id="KW-0472">Membrane</keyword>
<organism evidence="8 9">
    <name type="scientific">Symbiodinium natans</name>
    <dbReference type="NCBI Taxonomy" id="878477"/>
    <lineage>
        <taxon>Eukaryota</taxon>
        <taxon>Sar</taxon>
        <taxon>Alveolata</taxon>
        <taxon>Dinophyceae</taxon>
        <taxon>Suessiales</taxon>
        <taxon>Symbiodiniaceae</taxon>
        <taxon>Symbiodinium</taxon>
    </lineage>
</organism>
<keyword evidence="9" id="KW-1185">Reference proteome</keyword>
<evidence type="ECO:0000256" key="4">
    <source>
        <dbReference type="ARBA" id="ARBA00022692"/>
    </source>
</evidence>
<evidence type="ECO:0000256" key="2">
    <source>
        <dbReference type="ARBA" id="ARBA00007015"/>
    </source>
</evidence>
<dbReference type="PANTHER" id="PTHR31585:SF51">
    <property type="entry name" value="TRANSPORTER, PUTATIVE-RELATED"/>
    <property type="match status" value="1"/>
</dbReference>
<dbReference type="Proteomes" id="UP000604046">
    <property type="component" value="Unassembled WGS sequence"/>
</dbReference>
<protein>
    <submittedName>
        <fullName evidence="8">Uncharacterized protein</fullName>
    </submittedName>
</protein>
<comment type="subcellular location">
    <subcellularLocation>
        <location evidence="1">Membrane</location>
        <topology evidence="1">Multi-pass membrane protein</topology>
    </subcellularLocation>
</comment>
<reference evidence="8" key="1">
    <citation type="submission" date="2021-02" db="EMBL/GenBank/DDBJ databases">
        <authorList>
            <person name="Dougan E. K."/>
            <person name="Rhodes N."/>
            <person name="Thang M."/>
            <person name="Chan C."/>
        </authorList>
    </citation>
    <scope>NUCLEOTIDE SEQUENCE</scope>
</reference>
<feature type="non-terminal residue" evidence="8">
    <location>
        <position position="1"/>
    </location>
</feature>
<dbReference type="InterPro" id="IPR036259">
    <property type="entry name" value="MFS_trans_sf"/>
</dbReference>
<comment type="caution">
    <text evidence="8">The sequence shown here is derived from an EMBL/GenBank/DDBJ whole genome shotgun (WGS) entry which is preliminary data.</text>
</comment>
<dbReference type="PANTHER" id="PTHR31585">
    <property type="entry name" value="FOLATE-BIOPTERIN TRANSPORTER 1, CHLOROPLASTIC"/>
    <property type="match status" value="1"/>
</dbReference>